<dbReference type="EMBL" id="SORE01000038">
    <property type="protein sequence ID" value="TDY37386.1"/>
    <property type="molecule type" value="Genomic_DNA"/>
</dbReference>
<comment type="caution">
    <text evidence="2">The sequence shown here is derived from an EMBL/GenBank/DDBJ whole genome shotgun (WGS) entry which is preliminary data.</text>
</comment>
<organism evidence="2 3">
    <name type="scientific">Paraburkholderia rhizosphaerae</name>
    <dbReference type="NCBI Taxonomy" id="480658"/>
    <lineage>
        <taxon>Bacteria</taxon>
        <taxon>Pseudomonadati</taxon>
        <taxon>Pseudomonadota</taxon>
        <taxon>Betaproteobacteria</taxon>
        <taxon>Burkholderiales</taxon>
        <taxon>Burkholderiaceae</taxon>
        <taxon>Paraburkholderia</taxon>
    </lineage>
</organism>
<keyword evidence="3" id="KW-1185">Reference proteome</keyword>
<evidence type="ECO:0000256" key="1">
    <source>
        <dbReference type="SAM" id="MobiDB-lite"/>
    </source>
</evidence>
<dbReference type="AlphaFoldDB" id="A0A4R8L468"/>
<feature type="compositionally biased region" description="Basic and acidic residues" evidence="1">
    <location>
        <begin position="116"/>
        <end position="126"/>
    </location>
</feature>
<evidence type="ECO:0000313" key="2">
    <source>
        <dbReference type="EMBL" id="TDY37386.1"/>
    </source>
</evidence>
<dbReference type="RefSeq" id="WP_134197130.1">
    <property type="nucleotide sequence ID" value="NZ_JBHLUW010000020.1"/>
</dbReference>
<dbReference type="OrthoDB" id="9921144at2"/>
<feature type="region of interest" description="Disordered" evidence="1">
    <location>
        <begin position="104"/>
        <end position="126"/>
    </location>
</feature>
<accession>A0A4R8L468</accession>
<dbReference type="Proteomes" id="UP000295509">
    <property type="component" value="Unassembled WGS sequence"/>
</dbReference>
<sequence length="126" mass="13654">MVIVAFTMLAVLLGFVCFWREISPGLAWLALQYHTTPEMLAALYTGGDTHVDEVELRVMALAEQRKQAAHAARDDENIRAIAQDGLRDHTQALAASVAGASIEASHTRVSPGMHAESNRKQEAASV</sequence>
<protein>
    <submittedName>
        <fullName evidence="2">Uncharacterized protein</fullName>
    </submittedName>
</protein>
<evidence type="ECO:0000313" key="3">
    <source>
        <dbReference type="Proteomes" id="UP000295509"/>
    </source>
</evidence>
<proteinExistence type="predicted"/>
<gene>
    <name evidence="2" type="ORF">BX592_13829</name>
</gene>
<name>A0A4R8L468_9BURK</name>
<reference evidence="2 3" key="1">
    <citation type="submission" date="2019-03" db="EMBL/GenBank/DDBJ databases">
        <title>Genomic Encyclopedia of Type Strains, Phase III (KMG-III): the genomes of soil and plant-associated and newly described type strains.</title>
        <authorList>
            <person name="Whitman W."/>
        </authorList>
    </citation>
    <scope>NUCLEOTIDE SEQUENCE [LARGE SCALE GENOMIC DNA]</scope>
    <source>
        <strain evidence="2 3">LMG 29544</strain>
    </source>
</reference>